<evidence type="ECO:0000256" key="1">
    <source>
        <dbReference type="SAM" id="MobiDB-lite"/>
    </source>
</evidence>
<feature type="compositionally biased region" description="Low complexity" evidence="1">
    <location>
        <begin position="458"/>
        <end position="482"/>
    </location>
</feature>
<gene>
    <name evidence="2" type="ORF">VaNZ11_004625</name>
</gene>
<dbReference type="PANTHER" id="PTHR33428">
    <property type="entry name" value="CHLOROPHYLLASE-2, CHLOROPLASTIC"/>
    <property type="match status" value="1"/>
</dbReference>
<feature type="compositionally biased region" description="Low complexity" evidence="1">
    <location>
        <begin position="523"/>
        <end position="538"/>
    </location>
</feature>
<protein>
    <recommendedName>
        <fullName evidence="4">Chlorophyllase</fullName>
    </recommendedName>
</protein>
<dbReference type="InterPro" id="IPR017395">
    <property type="entry name" value="Chlorophyllase-like"/>
</dbReference>
<name>A0ABQ5RWM8_9CHLO</name>
<dbReference type="Proteomes" id="UP001165090">
    <property type="component" value="Unassembled WGS sequence"/>
</dbReference>
<feature type="region of interest" description="Disordered" evidence="1">
    <location>
        <begin position="442"/>
        <end position="541"/>
    </location>
</feature>
<evidence type="ECO:0000313" key="3">
    <source>
        <dbReference type="Proteomes" id="UP001165090"/>
    </source>
</evidence>
<dbReference type="InterPro" id="IPR036361">
    <property type="entry name" value="SAP_dom_sf"/>
</dbReference>
<evidence type="ECO:0000313" key="2">
    <source>
        <dbReference type="EMBL" id="GLI62043.1"/>
    </source>
</evidence>
<reference evidence="2 3" key="1">
    <citation type="journal article" date="2023" name="IScience">
        <title>Expanded male sex-determining region conserved during the evolution of homothallism in the green alga Volvox.</title>
        <authorList>
            <person name="Yamamoto K."/>
            <person name="Matsuzaki R."/>
            <person name="Mahakham W."/>
            <person name="Heman W."/>
            <person name="Sekimoto H."/>
            <person name="Kawachi M."/>
            <person name="Minakuchi Y."/>
            <person name="Toyoda A."/>
            <person name="Nozaki H."/>
        </authorList>
    </citation>
    <scope>NUCLEOTIDE SEQUENCE [LARGE SCALE GENOMIC DNA]</scope>
    <source>
        <strain evidence="2 3">NIES-4468</strain>
    </source>
</reference>
<dbReference type="SUPFAM" id="SSF53474">
    <property type="entry name" value="alpha/beta-Hydrolases"/>
    <property type="match status" value="1"/>
</dbReference>
<feature type="non-terminal residue" evidence="2">
    <location>
        <position position="577"/>
    </location>
</feature>
<dbReference type="InterPro" id="IPR029058">
    <property type="entry name" value="AB_hydrolase_fold"/>
</dbReference>
<feature type="compositionally biased region" description="Polar residues" evidence="1">
    <location>
        <begin position="509"/>
        <end position="522"/>
    </location>
</feature>
<comment type="caution">
    <text evidence="2">The sequence shown here is derived from an EMBL/GenBank/DDBJ whole genome shotgun (WGS) entry which is preliminary data.</text>
</comment>
<accession>A0ABQ5RWM8</accession>
<dbReference type="EMBL" id="BSDZ01000011">
    <property type="protein sequence ID" value="GLI62043.1"/>
    <property type="molecule type" value="Genomic_DNA"/>
</dbReference>
<proteinExistence type="predicted"/>
<dbReference type="SUPFAM" id="SSF68906">
    <property type="entry name" value="SAP domain"/>
    <property type="match status" value="1"/>
</dbReference>
<organism evidence="2 3">
    <name type="scientific">Volvox africanus</name>
    <dbReference type="NCBI Taxonomy" id="51714"/>
    <lineage>
        <taxon>Eukaryota</taxon>
        <taxon>Viridiplantae</taxon>
        <taxon>Chlorophyta</taxon>
        <taxon>core chlorophytes</taxon>
        <taxon>Chlorophyceae</taxon>
        <taxon>CS clade</taxon>
        <taxon>Chlamydomonadales</taxon>
        <taxon>Volvocaceae</taxon>
        <taxon>Volvox</taxon>
    </lineage>
</organism>
<sequence length="577" mass="61487">MINKNRLIRQQETAMQNQQYLRKYHNFNNSTYATHSGSVNPYRRPTSIIAAKVVGSPVSLVAGARFQLPLPQGHDFKWTRANWRRLAPRSLTNRGTTHLDGLQCAWLVSRRPARTGNALCRAQEAIDASSHSRSVAVSQYLVRGPYNISPPVQLRFLVGQDRSGALDCNVSVYLPQGAQQAGAPGWPMLVLSAGFLLHSGMYGSYAADLASWGLAVVLYDVPELVDDVTMVSVLGSILNACTSNVRVGPYVDARAILLAGHSRGGKLSVLAAANDPRVKGIALLDPVDVTNMTPTGPGYPSALPAMRIACGPPRNIPTLIVGAACNTGIIPSDANYSRFLASCPGPCWFLELNGAGHLQFLDAKVDLLSAFVQSGPTPDEAVRRVSKAAVISWALEMAVPLARGEAANIRQVLKRLKQTARLLEFQASLSWSFKGFDVVGSPTSSGAARSGNRATDRGGAAAAAGTSSSSHQSSTSSSFGGTPFPGVANNAQQTEPGREPQRGPGYYDTQPSASATQATSKTQGQRGDSVGGDSQSSGRGCGWSYEELIRMRARELKTILVERNVDCSDCFEKGDLV</sequence>
<evidence type="ECO:0008006" key="4">
    <source>
        <dbReference type="Google" id="ProtNLM"/>
    </source>
</evidence>
<keyword evidence="3" id="KW-1185">Reference proteome</keyword>
<dbReference type="Gene3D" id="3.40.50.1820">
    <property type="entry name" value="alpha/beta hydrolase"/>
    <property type="match status" value="1"/>
</dbReference>
<dbReference type="Pfam" id="PF07224">
    <property type="entry name" value="Chlorophyllase"/>
    <property type="match status" value="1"/>
</dbReference>
<dbReference type="PANTHER" id="PTHR33428:SF14">
    <property type="entry name" value="CARBOXYLESTERASE TYPE B DOMAIN-CONTAINING PROTEIN"/>
    <property type="match status" value="1"/>
</dbReference>
<dbReference type="Gene3D" id="1.10.720.30">
    <property type="entry name" value="SAP domain"/>
    <property type="match status" value="1"/>
</dbReference>